<gene>
    <name evidence="6" type="ORF">PENSTE_c003G06210</name>
</gene>
<organism evidence="6 7">
    <name type="scientific">Penicillium steckii</name>
    <dbReference type="NCBI Taxonomy" id="303698"/>
    <lineage>
        <taxon>Eukaryota</taxon>
        <taxon>Fungi</taxon>
        <taxon>Dikarya</taxon>
        <taxon>Ascomycota</taxon>
        <taxon>Pezizomycotina</taxon>
        <taxon>Eurotiomycetes</taxon>
        <taxon>Eurotiomycetidae</taxon>
        <taxon>Eurotiales</taxon>
        <taxon>Aspergillaceae</taxon>
        <taxon>Penicillium</taxon>
    </lineage>
</organism>
<evidence type="ECO:0000256" key="4">
    <source>
        <dbReference type="ARBA" id="ARBA00023242"/>
    </source>
</evidence>
<dbReference type="PROSITE" id="PS50048">
    <property type="entry name" value="ZN2_CY6_FUNGAL_2"/>
    <property type="match status" value="1"/>
</dbReference>
<evidence type="ECO:0000259" key="5">
    <source>
        <dbReference type="PROSITE" id="PS50048"/>
    </source>
</evidence>
<dbReference type="GO" id="GO:0003677">
    <property type="term" value="F:DNA binding"/>
    <property type="evidence" value="ECO:0007669"/>
    <property type="project" value="UniProtKB-KW"/>
</dbReference>
<dbReference type="InterPro" id="IPR001138">
    <property type="entry name" value="Zn2Cys6_DnaBD"/>
</dbReference>
<accession>A0A1V6TR75</accession>
<keyword evidence="1" id="KW-0805">Transcription regulation</keyword>
<keyword evidence="2" id="KW-0238">DNA-binding</keyword>
<name>A0A1V6TR75_9EURO</name>
<dbReference type="SMART" id="SM00066">
    <property type="entry name" value="GAL4"/>
    <property type="match status" value="1"/>
</dbReference>
<dbReference type="Gene3D" id="4.10.240.10">
    <property type="entry name" value="Zn(2)-C6 fungal-type DNA-binding domain"/>
    <property type="match status" value="1"/>
</dbReference>
<dbReference type="OrthoDB" id="4216928at2759"/>
<evidence type="ECO:0000256" key="1">
    <source>
        <dbReference type="ARBA" id="ARBA00023015"/>
    </source>
</evidence>
<evidence type="ECO:0000256" key="2">
    <source>
        <dbReference type="ARBA" id="ARBA00023125"/>
    </source>
</evidence>
<dbReference type="GO" id="GO:0000981">
    <property type="term" value="F:DNA-binding transcription factor activity, RNA polymerase II-specific"/>
    <property type="evidence" value="ECO:0007669"/>
    <property type="project" value="InterPro"/>
</dbReference>
<feature type="domain" description="Zn(2)-C6 fungal-type" evidence="5">
    <location>
        <begin position="14"/>
        <end position="44"/>
    </location>
</feature>
<protein>
    <recommendedName>
        <fullName evidence="5">Zn(2)-C6 fungal-type domain-containing protein</fullName>
    </recommendedName>
</protein>
<keyword evidence="4" id="KW-0539">Nucleus</keyword>
<evidence type="ECO:0000313" key="6">
    <source>
        <dbReference type="EMBL" id="OQE28349.1"/>
    </source>
</evidence>
<dbReference type="GO" id="GO:0008270">
    <property type="term" value="F:zinc ion binding"/>
    <property type="evidence" value="ECO:0007669"/>
    <property type="project" value="InterPro"/>
</dbReference>
<reference evidence="7" key="1">
    <citation type="journal article" date="2017" name="Nat. Microbiol.">
        <title>Global analysis of biosynthetic gene clusters reveals vast potential of secondary metabolite production in Penicillium species.</title>
        <authorList>
            <person name="Nielsen J.C."/>
            <person name="Grijseels S."/>
            <person name="Prigent S."/>
            <person name="Ji B."/>
            <person name="Dainat J."/>
            <person name="Nielsen K.F."/>
            <person name="Frisvad J.C."/>
            <person name="Workman M."/>
            <person name="Nielsen J."/>
        </authorList>
    </citation>
    <scope>NUCLEOTIDE SEQUENCE [LARGE SCALE GENOMIC DNA]</scope>
    <source>
        <strain evidence="7">IBT 24891</strain>
    </source>
</reference>
<dbReference type="PANTHER" id="PTHR31069">
    <property type="entry name" value="OLEATE-ACTIVATED TRANSCRIPTION FACTOR 1-RELATED"/>
    <property type="match status" value="1"/>
</dbReference>
<dbReference type="PROSITE" id="PS00463">
    <property type="entry name" value="ZN2_CY6_FUNGAL_1"/>
    <property type="match status" value="1"/>
</dbReference>
<dbReference type="Pfam" id="PF00172">
    <property type="entry name" value="Zn_clus"/>
    <property type="match status" value="1"/>
</dbReference>
<keyword evidence="3" id="KW-0804">Transcription</keyword>
<dbReference type="Proteomes" id="UP000191285">
    <property type="component" value="Unassembled WGS sequence"/>
</dbReference>
<dbReference type="PANTHER" id="PTHR31069:SF31">
    <property type="entry name" value="MONODICTYPHENONE CLUSTER TRANSCRIPTION FACTOR-RELATED"/>
    <property type="match status" value="1"/>
</dbReference>
<evidence type="ECO:0000256" key="3">
    <source>
        <dbReference type="ARBA" id="ARBA00023163"/>
    </source>
</evidence>
<dbReference type="InterPro" id="IPR050675">
    <property type="entry name" value="OAF3"/>
</dbReference>
<keyword evidence="7" id="KW-1185">Reference proteome</keyword>
<dbReference type="SUPFAM" id="SSF57701">
    <property type="entry name" value="Zn2/Cys6 DNA-binding domain"/>
    <property type="match status" value="1"/>
</dbReference>
<evidence type="ECO:0000313" key="7">
    <source>
        <dbReference type="Proteomes" id="UP000191285"/>
    </source>
</evidence>
<dbReference type="AlphaFoldDB" id="A0A1V6TR75"/>
<proteinExistence type="predicted"/>
<dbReference type="InterPro" id="IPR036864">
    <property type="entry name" value="Zn2-C6_fun-type_DNA-bd_sf"/>
</dbReference>
<dbReference type="CDD" id="cd00067">
    <property type="entry name" value="GAL4"/>
    <property type="match status" value="1"/>
</dbReference>
<comment type="caution">
    <text evidence="6">The sequence shown here is derived from an EMBL/GenBank/DDBJ whole genome shotgun (WGS) entry which is preliminary data.</text>
</comment>
<dbReference type="EMBL" id="MLKD01000003">
    <property type="protein sequence ID" value="OQE28349.1"/>
    <property type="molecule type" value="Genomic_DNA"/>
</dbReference>
<sequence length="346" mass="39447">MPTAPPKSVTLRRSCQRCAKGKRRCDLRSPECSRCLKGGLNCVYINAPLAVSTSSRQSVDKPYSYPHKRHGKICNQIQPPLRLEIGKEYNKSTIRFLVNGIRNLPRSYAQSQKTLFIHPEVYESETPTPLRDVNWLCKLHVQAEQADRARDLSPLLRRKLTEYARRLSGALGIEELLGYSQALILIHCVLSLSEEAQNEYSDTTSTMLEWIAQRLWQQAPTQLPSSLSPKRAWLLAESVRRTIITSLMLRSAYSLHTRNYSVRTPFVDALPFDTRLILWDQDSDKEWRDFDSASHHSMISLHEYSDALEHGRVYDVTQFSALILAACKGKEISAIPFPPTRTHVVG</sequence>